<protein>
    <recommendedName>
        <fullName evidence="6">HTH cro/C1-type domain-containing protein</fullName>
    </recommendedName>
</protein>
<dbReference type="eggNOG" id="COG2932">
    <property type="taxonomic scope" value="Bacteria"/>
</dbReference>
<dbReference type="CDD" id="cd00093">
    <property type="entry name" value="HTH_XRE"/>
    <property type="match status" value="1"/>
</dbReference>
<evidence type="ECO:0000256" key="1">
    <source>
        <dbReference type="ARBA" id="ARBA00022670"/>
    </source>
</evidence>
<comment type="caution">
    <text evidence="7">The sequence shown here is derived from an EMBL/GenBank/DDBJ whole genome shotgun (WGS) entry which is preliminary data.</text>
</comment>
<dbReference type="Proteomes" id="UP000023430">
    <property type="component" value="Unassembled WGS sequence"/>
</dbReference>
<dbReference type="SUPFAM" id="SSF47413">
    <property type="entry name" value="lambda repressor-like DNA-binding domains"/>
    <property type="match status" value="1"/>
</dbReference>
<dbReference type="SUPFAM" id="SSF51306">
    <property type="entry name" value="LexA/Signal peptidase"/>
    <property type="match status" value="1"/>
</dbReference>
<dbReference type="STRING" id="1449351.RISW2_22855"/>
<keyword evidence="2" id="KW-0378">Hydrolase</keyword>
<dbReference type="SMART" id="SM00530">
    <property type="entry name" value="HTH_XRE"/>
    <property type="match status" value="1"/>
</dbReference>
<dbReference type="GO" id="GO:0006508">
    <property type="term" value="P:proteolysis"/>
    <property type="evidence" value="ECO:0007669"/>
    <property type="project" value="UniProtKB-KW"/>
</dbReference>
<dbReference type="Pfam" id="PF01381">
    <property type="entry name" value="HTH_3"/>
    <property type="match status" value="1"/>
</dbReference>
<keyword evidence="4" id="KW-0238">DNA-binding</keyword>
<dbReference type="Pfam" id="PF00717">
    <property type="entry name" value="Peptidase_S24"/>
    <property type="match status" value="1"/>
</dbReference>
<dbReference type="AlphaFoldDB" id="X7F1E9"/>
<keyword evidence="8" id="KW-1185">Reference proteome</keyword>
<organism evidence="7 8">
    <name type="scientific">Roseivivax isoporae LMG 25204</name>
    <dbReference type="NCBI Taxonomy" id="1449351"/>
    <lineage>
        <taxon>Bacteria</taxon>
        <taxon>Pseudomonadati</taxon>
        <taxon>Pseudomonadota</taxon>
        <taxon>Alphaproteobacteria</taxon>
        <taxon>Rhodobacterales</taxon>
        <taxon>Roseobacteraceae</taxon>
        <taxon>Roseivivax</taxon>
    </lineage>
</organism>
<sequence>MHMEEMHERLRRARLDAGIASAHEAAERLGVKYPTYAGHENGSRSFGRDAAQRYARVFGVAVEWLLFGSGEVKRVENGDPAPDESALVPVYNVEASAGGGAVVEAEEQAYSLAFPPFYLRKITGGSVNDLAVIGVKGDSMEPTLPDDSIVLVDQSKRNLGYDGLFVLQIDGVLHVKRVGRGTRSGHILIISDNKDVHPAFERAIDEVHAVGKVLWYGRKV</sequence>
<dbReference type="GO" id="GO:0003677">
    <property type="term" value="F:DNA binding"/>
    <property type="evidence" value="ECO:0007669"/>
    <property type="project" value="UniProtKB-KW"/>
</dbReference>
<evidence type="ECO:0000259" key="6">
    <source>
        <dbReference type="PROSITE" id="PS50943"/>
    </source>
</evidence>
<proteinExistence type="predicted"/>
<dbReference type="GO" id="GO:0016020">
    <property type="term" value="C:membrane"/>
    <property type="evidence" value="ECO:0007669"/>
    <property type="project" value="InterPro"/>
</dbReference>
<dbReference type="InterPro" id="IPR036286">
    <property type="entry name" value="LexA/Signal_pep-like_sf"/>
</dbReference>
<dbReference type="PANTHER" id="PTHR40661">
    <property type="match status" value="1"/>
</dbReference>
<gene>
    <name evidence="7" type="ORF">RISW2_22855</name>
</gene>
<evidence type="ECO:0000256" key="2">
    <source>
        <dbReference type="ARBA" id="ARBA00022801"/>
    </source>
</evidence>
<dbReference type="PANTHER" id="PTHR40661:SF3">
    <property type="entry name" value="FELS-1 PROPHAGE TRANSCRIPTIONAL REGULATOR"/>
    <property type="match status" value="1"/>
</dbReference>
<evidence type="ECO:0000256" key="5">
    <source>
        <dbReference type="ARBA" id="ARBA00023163"/>
    </source>
</evidence>
<name>X7F1E9_9RHOB</name>
<keyword evidence="5" id="KW-0804">Transcription</keyword>
<dbReference type="GO" id="GO:0004252">
    <property type="term" value="F:serine-type endopeptidase activity"/>
    <property type="evidence" value="ECO:0007669"/>
    <property type="project" value="InterPro"/>
</dbReference>
<evidence type="ECO:0000313" key="7">
    <source>
        <dbReference type="EMBL" id="ETX26548.1"/>
    </source>
</evidence>
<keyword evidence="3" id="KW-0805">Transcription regulation</keyword>
<dbReference type="PROSITE" id="PS50943">
    <property type="entry name" value="HTH_CROC1"/>
    <property type="match status" value="1"/>
</dbReference>
<evidence type="ECO:0000256" key="4">
    <source>
        <dbReference type="ARBA" id="ARBA00023125"/>
    </source>
</evidence>
<dbReference type="PROSITE" id="PS00501">
    <property type="entry name" value="SPASE_I_1"/>
    <property type="match status" value="1"/>
</dbReference>
<reference evidence="7 8" key="1">
    <citation type="submission" date="2014-01" db="EMBL/GenBank/DDBJ databases">
        <title>Roseivivax isoporae LMG 25204 Genome Sequencing.</title>
        <authorList>
            <person name="Lai Q."/>
            <person name="Li G."/>
            <person name="Shao Z."/>
        </authorList>
    </citation>
    <scope>NUCLEOTIDE SEQUENCE [LARGE SCALE GENOMIC DNA]</scope>
    <source>
        <strain evidence="7 8">LMG 25204</strain>
    </source>
</reference>
<accession>X7F1E9</accession>
<keyword evidence="1" id="KW-0645">Protease</keyword>
<evidence type="ECO:0000313" key="8">
    <source>
        <dbReference type="Proteomes" id="UP000023430"/>
    </source>
</evidence>
<dbReference type="Gene3D" id="1.10.260.40">
    <property type="entry name" value="lambda repressor-like DNA-binding domains"/>
    <property type="match status" value="1"/>
</dbReference>
<dbReference type="InterPro" id="IPR015927">
    <property type="entry name" value="Peptidase_S24_S26A/B/C"/>
</dbReference>
<dbReference type="InterPro" id="IPR001387">
    <property type="entry name" value="Cro/C1-type_HTH"/>
</dbReference>
<dbReference type="Gene3D" id="2.10.109.10">
    <property type="entry name" value="Umud Fragment, subunit A"/>
    <property type="match status" value="1"/>
</dbReference>
<dbReference type="InterPro" id="IPR010982">
    <property type="entry name" value="Lambda_DNA-bd_dom_sf"/>
</dbReference>
<dbReference type="InterPro" id="IPR019756">
    <property type="entry name" value="Pept_S26A_signal_pept_1_Ser-AS"/>
</dbReference>
<evidence type="ECO:0000256" key="3">
    <source>
        <dbReference type="ARBA" id="ARBA00023015"/>
    </source>
</evidence>
<dbReference type="InterPro" id="IPR039418">
    <property type="entry name" value="LexA-like"/>
</dbReference>
<dbReference type="EMBL" id="JAME01000081">
    <property type="protein sequence ID" value="ETX26548.1"/>
    <property type="molecule type" value="Genomic_DNA"/>
</dbReference>
<dbReference type="CDD" id="cd06529">
    <property type="entry name" value="S24_LexA-like"/>
    <property type="match status" value="1"/>
</dbReference>
<feature type="domain" description="HTH cro/C1-type" evidence="6">
    <location>
        <begin position="10"/>
        <end position="65"/>
    </location>
</feature>